<proteinExistence type="predicted"/>
<evidence type="ECO:0000313" key="2">
    <source>
        <dbReference type="EMBL" id="NRT20090.1"/>
    </source>
</evidence>
<keyword evidence="3" id="KW-1185">Reference proteome</keyword>
<dbReference type="RefSeq" id="WP_173810825.1">
    <property type="nucleotide sequence ID" value="NZ_JABSNP010000014.1"/>
</dbReference>
<dbReference type="InterPro" id="IPR041527">
    <property type="entry name" value="YhcG_N"/>
</dbReference>
<reference evidence="2 3" key="1">
    <citation type="submission" date="2020-05" db="EMBL/GenBank/DDBJ databases">
        <title>Genomic Encyclopedia of Type Strains, Phase IV (KMG-V): Genome sequencing to study the core and pangenomes of soil and plant-associated prokaryotes.</title>
        <authorList>
            <person name="Whitman W."/>
        </authorList>
    </citation>
    <scope>NUCLEOTIDE SEQUENCE [LARGE SCALE GENOMIC DNA]</scope>
    <source>
        <strain evidence="2 3">9A</strain>
    </source>
</reference>
<sequence length="124" mass="14021">MAESTLLTLAGRIQHLHERTQQAAGQQVNYWLTVRNWVIGWYIAEYEQHGDDRAAYGARLMPELARRLQQVRGLSAQQLYRCVDFYRTYPAILSTLSRELAGLGLPALPGGAQPTPLANRSPYH</sequence>
<dbReference type="Pfam" id="PF17761">
    <property type="entry name" value="DUF1016_N"/>
    <property type="match status" value="1"/>
</dbReference>
<name>A0ABX2FUK4_9BACT</name>
<gene>
    <name evidence="2" type="ORF">HNP98_002929</name>
</gene>
<comment type="caution">
    <text evidence="2">The sequence shown here is derived from an EMBL/GenBank/DDBJ whole genome shotgun (WGS) entry which is preliminary data.</text>
</comment>
<dbReference type="Proteomes" id="UP000779507">
    <property type="component" value="Unassembled WGS sequence"/>
</dbReference>
<evidence type="ECO:0000259" key="1">
    <source>
        <dbReference type="Pfam" id="PF17761"/>
    </source>
</evidence>
<protein>
    <recommendedName>
        <fullName evidence="1">YhcG N-terminal domain-containing protein</fullName>
    </recommendedName>
</protein>
<dbReference type="EMBL" id="JABSNP010000014">
    <property type="protein sequence ID" value="NRT20090.1"/>
    <property type="molecule type" value="Genomic_DNA"/>
</dbReference>
<accession>A0ABX2FUK4</accession>
<organism evidence="2 3">
    <name type="scientific">Hymenobacter caeli</name>
    <dbReference type="NCBI Taxonomy" id="2735894"/>
    <lineage>
        <taxon>Bacteria</taxon>
        <taxon>Pseudomonadati</taxon>
        <taxon>Bacteroidota</taxon>
        <taxon>Cytophagia</taxon>
        <taxon>Cytophagales</taxon>
        <taxon>Hymenobacteraceae</taxon>
        <taxon>Hymenobacter</taxon>
    </lineage>
</organism>
<feature type="domain" description="YhcG N-terminal" evidence="1">
    <location>
        <begin position="13"/>
        <end position="100"/>
    </location>
</feature>
<evidence type="ECO:0000313" key="3">
    <source>
        <dbReference type="Proteomes" id="UP000779507"/>
    </source>
</evidence>